<organism evidence="1 2">
    <name type="scientific">Geodermatophilus arenarius</name>
    <dbReference type="NCBI Taxonomy" id="1137990"/>
    <lineage>
        <taxon>Bacteria</taxon>
        <taxon>Bacillati</taxon>
        <taxon>Actinomycetota</taxon>
        <taxon>Actinomycetes</taxon>
        <taxon>Geodermatophilales</taxon>
        <taxon>Geodermatophilaceae</taxon>
        <taxon>Geodermatophilus</taxon>
    </lineage>
</organism>
<proteinExistence type="predicted"/>
<name>A0ABV9LKA8_9ACTN</name>
<gene>
    <name evidence="1" type="ORF">ACFO3M_09010</name>
</gene>
<accession>A0ABV9LKA8</accession>
<evidence type="ECO:0000313" key="2">
    <source>
        <dbReference type="Proteomes" id="UP001596025"/>
    </source>
</evidence>
<keyword evidence="2" id="KW-1185">Reference proteome</keyword>
<protein>
    <submittedName>
        <fullName evidence="1">Uncharacterized protein</fullName>
    </submittedName>
</protein>
<dbReference type="EMBL" id="JBHSGR010000008">
    <property type="protein sequence ID" value="MFC4693525.1"/>
    <property type="molecule type" value="Genomic_DNA"/>
</dbReference>
<dbReference type="RefSeq" id="WP_387988246.1">
    <property type="nucleotide sequence ID" value="NZ_JBHSGR010000008.1"/>
</dbReference>
<dbReference type="Proteomes" id="UP001596025">
    <property type="component" value="Unassembled WGS sequence"/>
</dbReference>
<comment type="caution">
    <text evidence="1">The sequence shown here is derived from an EMBL/GenBank/DDBJ whole genome shotgun (WGS) entry which is preliminary data.</text>
</comment>
<evidence type="ECO:0000313" key="1">
    <source>
        <dbReference type="EMBL" id="MFC4693525.1"/>
    </source>
</evidence>
<sequence>MLDDFIAQASVTAGPEAWGHTTSVQLLAGGTAMLIFTDWTPATVDRDLANAICGAAYQWRLDAGAYSPAANVSTIGLYSPEEVGGEQVFSC</sequence>
<reference evidence="2" key="1">
    <citation type="journal article" date="2019" name="Int. J. Syst. Evol. Microbiol.">
        <title>The Global Catalogue of Microorganisms (GCM) 10K type strain sequencing project: providing services to taxonomists for standard genome sequencing and annotation.</title>
        <authorList>
            <consortium name="The Broad Institute Genomics Platform"/>
            <consortium name="The Broad Institute Genome Sequencing Center for Infectious Disease"/>
            <person name="Wu L."/>
            <person name="Ma J."/>
        </authorList>
    </citation>
    <scope>NUCLEOTIDE SEQUENCE [LARGE SCALE GENOMIC DNA]</scope>
    <source>
        <strain evidence="2">CCUG 62763</strain>
    </source>
</reference>